<dbReference type="AlphaFoldDB" id="A0A453GD64"/>
<dbReference type="Proteomes" id="UP000015105">
    <property type="component" value="Chromosome 3D"/>
</dbReference>
<reference evidence="2" key="1">
    <citation type="journal article" date="2014" name="Science">
        <title>Ancient hybridizations among the ancestral genomes of bread wheat.</title>
        <authorList>
            <consortium name="International Wheat Genome Sequencing Consortium,"/>
            <person name="Marcussen T."/>
            <person name="Sandve S.R."/>
            <person name="Heier L."/>
            <person name="Spannagl M."/>
            <person name="Pfeifer M."/>
            <person name="Jakobsen K.S."/>
            <person name="Wulff B.B."/>
            <person name="Steuernagel B."/>
            <person name="Mayer K.F."/>
            <person name="Olsen O.A."/>
        </authorList>
    </citation>
    <scope>NUCLEOTIDE SEQUENCE [LARGE SCALE GENOMIC DNA]</scope>
    <source>
        <strain evidence="2">cv. AL8/78</strain>
    </source>
</reference>
<organism evidence="1 2">
    <name type="scientific">Aegilops tauschii subsp. strangulata</name>
    <name type="common">Goatgrass</name>
    <dbReference type="NCBI Taxonomy" id="200361"/>
    <lineage>
        <taxon>Eukaryota</taxon>
        <taxon>Viridiplantae</taxon>
        <taxon>Streptophyta</taxon>
        <taxon>Embryophyta</taxon>
        <taxon>Tracheophyta</taxon>
        <taxon>Spermatophyta</taxon>
        <taxon>Magnoliopsida</taxon>
        <taxon>Liliopsida</taxon>
        <taxon>Poales</taxon>
        <taxon>Poaceae</taxon>
        <taxon>BOP clade</taxon>
        <taxon>Pooideae</taxon>
        <taxon>Triticodae</taxon>
        <taxon>Triticeae</taxon>
        <taxon>Triticinae</taxon>
        <taxon>Aegilops</taxon>
    </lineage>
</organism>
<dbReference type="EnsemblPlants" id="AET3Gv20967200.28">
    <property type="protein sequence ID" value="AET3Gv20967200.28"/>
    <property type="gene ID" value="AET3Gv20967200"/>
</dbReference>
<evidence type="ECO:0000313" key="2">
    <source>
        <dbReference type="Proteomes" id="UP000015105"/>
    </source>
</evidence>
<keyword evidence="2" id="KW-1185">Reference proteome</keyword>
<reference evidence="1" key="4">
    <citation type="submission" date="2019-03" db="UniProtKB">
        <authorList>
            <consortium name="EnsemblPlants"/>
        </authorList>
    </citation>
    <scope>IDENTIFICATION</scope>
</reference>
<reference evidence="2" key="2">
    <citation type="journal article" date="2017" name="Nat. Plants">
        <title>The Aegilops tauschii genome reveals multiple impacts of transposons.</title>
        <authorList>
            <person name="Zhao G."/>
            <person name="Zou C."/>
            <person name="Li K."/>
            <person name="Wang K."/>
            <person name="Li T."/>
            <person name="Gao L."/>
            <person name="Zhang X."/>
            <person name="Wang H."/>
            <person name="Yang Z."/>
            <person name="Liu X."/>
            <person name="Jiang W."/>
            <person name="Mao L."/>
            <person name="Kong X."/>
            <person name="Jiao Y."/>
            <person name="Jia J."/>
        </authorList>
    </citation>
    <scope>NUCLEOTIDE SEQUENCE [LARGE SCALE GENOMIC DNA]</scope>
    <source>
        <strain evidence="2">cv. AL8/78</strain>
    </source>
</reference>
<reference evidence="1" key="5">
    <citation type="journal article" date="2021" name="G3 (Bethesda)">
        <title>Aegilops tauschii genome assembly Aet v5.0 features greater sequence contiguity and improved annotation.</title>
        <authorList>
            <person name="Wang L."/>
            <person name="Zhu T."/>
            <person name="Rodriguez J.C."/>
            <person name="Deal K.R."/>
            <person name="Dubcovsky J."/>
            <person name="McGuire P.E."/>
            <person name="Lux T."/>
            <person name="Spannagl M."/>
            <person name="Mayer K.F.X."/>
            <person name="Baldrich P."/>
            <person name="Meyers B.C."/>
            <person name="Huo N."/>
            <person name="Gu Y.Q."/>
            <person name="Zhou H."/>
            <person name="Devos K.M."/>
            <person name="Bennetzen J.L."/>
            <person name="Unver T."/>
            <person name="Budak H."/>
            <person name="Gulick P.J."/>
            <person name="Galiba G."/>
            <person name="Kalapos B."/>
            <person name="Nelson D.R."/>
            <person name="Li P."/>
            <person name="You F.M."/>
            <person name="Luo M.C."/>
            <person name="Dvorak J."/>
        </authorList>
    </citation>
    <scope>NUCLEOTIDE SEQUENCE [LARGE SCALE GENOMIC DNA]</scope>
    <source>
        <strain evidence="1">cv. AL8/78</strain>
    </source>
</reference>
<accession>A0A453GD64</accession>
<sequence>RLTDLPFGFSSCIGDNVCSATGLVIGQSNDSIRTSLCLTASNMVNLLVQTKEMGNR</sequence>
<evidence type="ECO:0000313" key="1">
    <source>
        <dbReference type="EnsemblPlants" id="AET3Gv20967200.28"/>
    </source>
</evidence>
<reference evidence="1" key="3">
    <citation type="journal article" date="2017" name="Nature">
        <title>Genome sequence of the progenitor of the wheat D genome Aegilops tauschii.</title>
        <authorList>
            <person name="Luo M.C."/>
            <person name="Gu Y.Q."/>
            <person name="Puiu D."/>
            <person name="Wang H."/>
            <person name="Twardziok S.O."/>
            <person name="Deal K.R."/>
            <person name="Huo N."/>
            <person name="Zhu T."/>
            <person name="Wang L."/>
            <person name="Wang Y."/>
            <person name="McGuire P.E."/>
            <person name="Liu S."/>
            <person name="Long H."/>
            <person name="Ramasamy R.K."/>
            <person name="Rodriguez J.C."/>
            <person name="Van S.L."/>
            <person name="Yuan L."/>
            <person name="Wang Z."/>
            <person name="Xia Z."/>
            <person name="Xiao L."/>
            <person name="Anderson O.D."/>
            <person name="Ouyang S."/>
            <person name="Liang Y."/>
            <person name="Zimin A.V."/>
            <person name="Pertea G."/>
            <person name="Qi P."/>
            <person name="Bennetzen J.L."/>
            <person name="Dai X."/>
            <person name="Dawson M.W."/>
            <person name="Muller H.G."/>
            <person name="Kugler K."/>
            <person name="Rivarola-Duarte L."/>
            <person name="Spannagl M."/>
            <person name="Mayer K.F.X."/>
            <person name="Lu F.H."/>
            <person name="Bevan M.W."/>
            <person name="Leroy P."/>
            <person name="Li P."/>
            <person name="You F.M."/>
            <person name="Sun Q."/>
            <person name="Liu Z."/>
            <person name="Lyons E."/>
            <person name="Wicker T."/>
            <person name="Salzberg S.L."/>
            <person name="Devos K.M."/>
            <person name="Dvorak J."/>
        </authorList>
    </citation>
    <scope>NUCLEOTIDE SEQUENCE [LARGE SCALE GENOMIC DNA]</scope>
    <source>
        <strain evidence="1">cv. AL8/78</strain>
    </source>
</reference>
<protein>
    <submittedName>
        <fullName evidence="1">Uncharacterized protein</fullName>
    </submittedName>
</protein>
<proteinExistence type="predicted"/>
<name>A0A453GD64_AEGTS</name>
<dbReference type="Gramene" id="AET3Gv20967200.28">
    <property type="protein sequence ID" value="AET3Gv20967200.28"/>
    <property type="gene ID" value="AET3Gv20967200"/>
</dbReference>